<evidence type="ECO:0000313" key="11">
    <source>
        <dbReference type="EMBL" id="NXQ67647.1"/>
    </source>
</evidence>
<dbReference type="GO" id="GO:0008324">
    <property type="term" value="F:monoatomic cation transmembrane transporter activity"/>
    <property type="evidence" value="ECO:0007669"/>
    <property type="project" value="UniProtKB-UniRule"/>
</dbReference>
<dbReference type="Pfam" id="PF01769">
    <property type="entry name" value="MgtE"/>
    <property type="match status" value="2"/>
</dbReference>
<dbReference type="PANTHER" id="PTHR16228">
    <property type="entry name" value="DIVALENT CATION TRANSPORTER SOLUTE CARRIER FAMILY 41"/>
    <property type="match status" value="1"/>
</dbReference>
<dbReference type="EMBL" id="VWYF01007359">
    <property type="protein sequence ID" value="NXQ67647.1"/>
    <property type="molecule type" value="Genomic_DNA"/>
</dbReference>
<dbReference type="InterPro" id="IPR006667">
    <property type="entry name" value="SLC41_membr_dom"/>
</dbReference>
<evidence type="ECO:0000259" key="10">
    <source>
        <dbReference type="Pfam" id="PF01769"/>
    </source>
</evidence>
<feature type="transmembrane region" description="Helical" evidence="9">
    <location>
        <begin position="163"/>
        <end position="183"/>
    </location>
</feature>
<evidence type="ECO:0000256" key="7">
    <source>
        <dbReference type="ARBA" id="ARBA00023065"/>
    </source>
</evidence>
<comment type="caution">
    <text evidence="9">Lacks conserved residue(s) required for the propagation of feature annotation.</text>
</comment>
<evidence type="ECO:0000256" key="1">
    <source>
        <dbReference type="ARBA" id="ARBA00004141"/>
    </source>
</evidence>
<feature type="domain" description="SLC41A/MgtE integral membrane" evidence="10">
    <location>
        <begin position="17"/>
        <end position="151"/>
    </location>
</feature>
<feature type="non-terminal residue" evidence="11">
    <location>
        <position position="1"/>
    </location>
</feature>
<comment type="subcellular location">
    <subcellularLocation>
        <location evidence="1 9">Membrane</location>
        <topology evidence="1 9">Multi-pass membrane protein</topology>
    </subcellularLocation>
</comment>
<evidence type="ECO:0000256" key="3">
    <source>
        <dbReference type="ARBA" id="ARBA00022448"/>
    </source>
</evidence>
<feature type="transmembrane region" description="Helical" evidence="9">
    <location>
        <begin position="195"/>
        <end position="215"/>
    </location>
</feature>
<proteinExistence type="inferred from homology"/>
<feature type="transmembrane region" description="Helical" evidence="9">
    <location>
        <begin position="327"/>
        <end position="346"/>
    </location>
</feature>
<dbReference type="InterPro" id="IPR045349">
    <property type="entry name" value="SLC41A1-3"/>
</dbReference>
<comment type="caution">
    <text evidence="11">The sequence shown here is derived from an EMBL/GenBank/DDBJ whole genome shotgun (WGS) entry which is preliminary data.</text>
</comment>
<protein>
    <recommendedName>
        <fullName evidence="9">Solute carrier family 41 member</fullName>
    </recommendedName>
</protein>
<dbReference type="FunFam" id="1.10.357.20:FF:000001">
    <property type="entry name" value="Solute carrier family 41 member 2"/>
    <property type="match status" value="1"/>
</dbReference>
<feature type="transmembrane region" description="Helical" evidence="9">
    <location>
        <begin position="94"/>
        <end position="119"/>
    </location>
</feature>
<accession>A0A7L2EZU3</accession>
<feature type="transmembrane region" description="Helical" evidence="9">
    <location>
        <begin position="59"/>
        <end position="82"/>
    </location>
</feature>
<evidence type="ECO:0000256" key="2">
    <source>
        <dbReference type="ARBA" id="ARBA00009749"/>
    </source>
</evidence>
<evidence type="ECO:0000256" key="9">
    <source>
        <dbReference type="RuleBase" id="RU369007"/>
    </source>
</evidence>
<dbReference type="GO" id="GO:0030001">
    <property type="term" value="P:metal ion transport"/>
    <property type="evidence" value="ECO:0007669"/>
    <property type="project" value="UniProtKB-UniRule"/>
</dbReference>
<evidence type="ECO:0000313" key="12">
    <source>
        <dbReference type="Proteomes" id="UP000552319"/>
    </source>
</evidence>
<sequence length="391" mass="41625">LQHWDVFKQVTEVFILVPALLGLKGNLEMTLASRLSTAANIGQMDSHKELWKMITGNMALIQVQATVVGFLASIAAVVFGWIPDGHFSMDHAVLLCASSVATAFIASLVLGMIMIGVIIGSKKMGINPDNVATPIAASLGDLITLALLSGISWGLYKELEGRAYVNPLVCAFFLSLLPIWIIIARRNSATREVLYSGWEPVIIAMAISSVGGLILDRTVSDPNFAGMAVFTPVINGVGGNLVAVQASRISTYLHMSGEPGEGPGTAPRKCPSPCSTFCSSGTALEGRAWCQLGSLGTAKGAQPCSGLPWGCRVAVGSHRGSGLCPPWLLQVLILLYIADWMVHWMWGRHLDPDNFSIPYLTALGDLIGTGLLALSFHVLWLIGDRDSDVGD</sequence>
<evidence type="ECO:0000256" key="5">
    <source>
        <dbReference type="ARBA" id="ARBA00022842"/>
    </source>
</evidence>
<evidence type="ECO:0000256" key="8">
    <source>
        <dbReference type="ARBA" id="ARBA00023136"/>
    </source>
</evidence>
<comment type="function">
    <text evidence="9">Acts as a magnesium transporter.</text>
</comment>
<gene>
    <name evidence="11" type="primary">Slc41a1_1</name>
    <name evidence="11" type="ORF">QUIMEX_R09119</name>
</gene>
<evidence type="ECO:0000256" key="4">
    <source>
        <dbReference type="ARBA" id="ARBA00022692"/>
    </source>
</evidence>
<keyword evidence="7 9" id="KW-0406">Ion transport</keyword>
<keyword evidence="4 9" id="KW-0812">Transmembrane</keyword>
<dbReference type="GO" id="GO:0005886">
    <property type="term" value="C:plasma membrane"/>
    <property type="evidence" value="ECO:0007669"/>
    <property type="project" value="TreeGrafter"/>
</dbReference>
<feature type="domain" description="SLC41A/MgtE integral membrane" evidence="10">
    <location>
        <begin position="328"/>
        <end position="374"/>
    </location>
</feature>
<dbReference type="SUPFAM" id="SSF161093">
    <property type="entry name" value="MgtE membrane domain-like"/>
    <property type="match status" value="3"/>
</dbReference>
<keyword evidence="6 9" id="KW-1133">Transmembrane helix</keyword>
<dbReference type="InterPro" id="IPR036739">
    <property type="entry name" value="SLC41_membr_dom_sf"/>
</dbReference>
<feature type="non-terminal residue" evidence="11">
    <location>
        <position position="391"/>
    </location>
</feature>
<dbReference type="GO" id="GO:0022890">
    <property type="term" value="F:inorganic cation transmembrane transporter activity"/>
    <property type="evidence" value="ECO:0007669"/>
    <property type="project" value="UniProtKB-UniRule"/>
</dbReference>
<keyword evidence="3 9" id="KW-0813">Transport</keyword>
<feature type="transmembrane region" description="Helical" evidence="9">
    <location>
        <begin position="358"/>
        <end position="382"/>
    </location>
</feature>
<comment type="similarity">
    <text evidence="2 9">Belongs to the SLC41A transporter family.</text>
</comment>
<organism evidence="11 12">
    <name type="scientific">Quiscalus mexicanus</name>
    <name type="common">Great-tailed grackle</name>
    <name type="synonym">Cassidix mexicanus</name>
    <dbReference type="NCBI Taxonomy" id="64278"/>
    <lineage>
        <taxon>Eukaryota</taxon>
        <taxon>Metazoa</taxon>
        <taxon>Chordata</taxon>
        <taxon>Craniata</taxon>
        <taxon>Vertebrata</taxon>
        <taxon>Euteleostomi</taxon>
        <taxon>Archelosauria</taxon>
        <taxon>Archosauria</taxon>
        <taxon>Dinosauria</taxon>
        <taxon>Saurischia</taxon>
        <taxon>Theropoda</taxon>
        <taxon>Coelurosauria</taxon>
        <taxon>Aves</taxon>
        <taxon>Neognathae</taxon>
        <taxon>Neoaves</taxon>
        <taxon>Telluraves</taxon>
        <taxon>Australaves</taxon>
        <taxon>Passeriformes</taxon>
        <taxon>Passeroidea</taxon>
        <taxon>Icteridae</taxon>
        <taxon>Quiscalus</taxon>
    </lineage>
</organism>
<keyword evidence="8 9" id="KW-0472">Membrane</keyword>
<feature type="transmembrane region" description="Helical" evidence="9">
    <location>
        <begin position="131"/>
        <end position="156"/>
    </location>
</feature>
<dbReference type="PANTHER" id="PTHR16228:SF23">
    <property type="entry name" value="SOLUTE CARRIER FAMILY 41 MEMBER 1"/>
    <property type="match status" value="1"/>
</dbReference>
<keyword evidence="12" id="KW-1185">Reference proteome</keyword>
<keyword evidence="5 9" id="KW-0460">Magnesium</keyword>
<dbReference type="Proteomes" id="UP000552319">
    <property type="component" value="Unassembled WGS sequence"/>
</dbReference>
<name>A0A7L2EZU3_QUIME</name>
<dbReference type="AlphaFoldDB" id="A0A7L2EZU3"/>
<dbReference type="Gene3D" id="1.10.357.20">
    <property type="entry name" value="SLC41 divalent cation transporters, integral membrane domain"/>
    <property type="match status" value="3"/>
</dbReference>
<evidence type="ECO:0000256" key="6">
    <source>
        <dbReference type="ARBA" id="ARBA00022989"/>
    </source>
</evidence>
<reference evidence="11 12" key="1">
    <citation type="submission" date="2019-09" db="EMBL/GenBank/DDBJ databases">
        <title>Bird 10,000 Genomes (B10K) Project - Family phase.</title>
        <authorList>
            <person name="Zhang G."/>
        </authorList>
    </citation>
    <scope>NUCLEOTIDE SEQUENCE [LARGE SCALE GENOMIC DNA]</scope>
    <source>
        <strain evidence="11">B10K-DU-001-31</strain>
        <tissue evidence="11">Muscle</tissue>
    </source>
</reference>